<evidence type="ECO:0000313" key="1">
    <source>
        <dbReference type="EMBL" id="MFD1330272.1"/>
    </source>
</evidence>
<dbReference type="Proteomes" id="UP001597173">
    <property type="component" value="Unassembled WGS sequence"/>
</dbReference>
<dbReference type="EMBL" id="JBHTNF010000020">
    <property type="protein sequence ID" value="MFD1330272.1"/>
    <property type="molecule type" value="Genomic_DNA"/>
</dbReference>
<proteinExistence type="predicted"/>
<accession>A0ABW3Z295</accession>
<reference evidence="2" key="1">
    <citation type="journal article" date="2019" name="Int. J. Syst. Evol. Microbiol.">
        <title>The Global Catalogue of Microorganisms (GCM) 10K type strain sequencing project: providing services to taxonomists for standard genome sequencing and annotation.</title>
        <authorList>
            <consortium name="The Broad Institute Genomics Platform"/>
            <consortium name="The Broad Institute Genome Sequencing Center for Infectious Disease"/>
            <person name="Wu L."/>
            <person name="Ma J."/>
        </authorList>
    </citation>
    <scope>NUCLEOTIDE SEQUENCE [LARGE SCALE GENOMIC DNA]</scope>
    <source>
        <strain evidence="2">CCUG 55609</strain>
    </source>
</reference>
<name>A0ABW3Z295_MYCRA</name>
<evidence type="ECO:0000313" key="2">
    <source>
        <dbReference type="Proteomes" id="UP001597173"/>
    </source>
</evidence>
<protein>
    <submittedName>
        <fullName evidence="1">Uncharacterized protein</fullName>
    </submittedName>
</protein>
<dbReference type="RefSeq" id="WP_374841222.1">
    <property type="nucleotide sequence ID" value="NZ_JBHEEW010000019.1"/>
</dbReference>
<keyword evidence="2" id="KW-1185">Reference proteome</keyword>
<organism evidence="1 2">
    <name type="scientific">Mycoplana ramosa</name>
    <name type="common">Mycoplana bullata</name>
    <dbReference type="NCBI Taxonomy" id="40837"/>
    <lineage>
        <taxon>Bacteria</taxon>
        <taxon>Pseudomonadati</taxon>
        <taxon>Pseudomonadota</taxon>
        <taxon>Alphaproteobacteria</taxon>
        <taxon>Hyphomicrobiales</taxon>
        <taxon>Rhizobiaceae</taxon>
        <taxon>Mycoplana</taxon>
    </lineage>
</organism>
<comment type="caution">
    <text evidence="1">The sequence shown here is derived from an EMBL/GenBank/DDBJ whole genome shotgun (WGS) entry which is preliminary data.</text>
</comment>
<gene>
    <name evidence="1" type="ORF">ACFQ33_20495</name>
</gene>
<sequence>MIIQFSPQRRSDSLSIQKIGDVLTINGEAFDFSALPDGATIPAGEIPCPFIEGAVDRVGGQLRIILVLPCAADAPQTRRFPAPIIDPADGPITLPGD</sequence>